<evidence type="ECO:0000313" key="2">
    <source>
        <dbReference type="EMBL" id="GBC05184.1"/>
    </source>
</evidence>
<dbReference type="Gene3D" id="1.10.30.10">
    <property type="entry name" value="High mobility group box domain"/>
    <property type="match status" value="2"/>
</dbReference>
<sequence>MDDLQTMQKNNIRPPFPPVITAQDLIPTDISSNKVESVRIPNAFIAYRMALVRQLKSQKVACHRSNVSSLASRLWAEEPEDKNQKKSKKMDDLQTMQKNNIRPPFPPVITAQDLIPTDISSNKVESVRIPNAFIAYRMALVRQLKSQKVACHRSNVSSLASRLWAEEPEDVKNTYRKMATDAQLLHNQARGLTFLSYEQSTSSDNVMQDETSSENINNHSTTTQDIEAELLALLNLQSLHFQPTLQQTNPIIPSPMYFDNNPPTTTSVSASFDHYNNLGNNYNGNFIGNMTGKGVYERYLEQRIQILEQQMALFYQLYYGVV</sequence>
<dbReference type="InterPro" id="IPR036910">
    <property type="entry name" value="HMG_box_dom_sf"/>
</dbReference>
<evidence type="ECO:0000313" key="3">
    <source>
        <dbReference type="Proteomes" id="UP000247702"/>
    </source>
</evidence>
<dbReference type="EMBL" id="BEXD01003992">
    <property type="protein sequence ID" value="GBC05184.1"/>
    <property type="molecule type" value="Genomic_DNA"/>
</dbReference>
<comment type="caution">
    <text evidence="2">The sequence shown here is derived from an EMBL/GenBank/DDBJ whole genome shotgun (WGS) entry which is preliminary data.</text>
</comment>
<dbReference type="Proteomes" id="UP000247702">
    <property type="component" value="Unassembled WGS sequence"/>
</dbReference>
<organism evidence="2 3">
    <name type="scientific">Rhizophagus clarus</name>
    <dbReference type="NCBI Taxonomy" id="94130"/>
    <lineage>
        <taxon>Eukaryota</taxon>
        <taxon>Fungi</taxon>
        <taxon>Fungi incertae sedis</taxon>
        <taxon>Mucoromycota</taxon>
        <taxon>Glomeromycotina</taxon>
        <taxon>Glomeromycetes</taxon>
        <taxon>Glomerales</taxon>
        <taxon>Glomeraceae</taxon>
        <taxon>Rhizophagus</taxon>
    </lineage>
</organism>
<dbReference type="InterPro" id="IPR009071">
    <property type="entry name" value="HMG_box_dom"/>
</dbReference>
<proteinExistence type="predicted"/>
<evidence type="ECO:0000259" key="1">
    <source>
        <dbReference type="Pfam" id="PF00505"/>
    </source>
</evidence>
<keyword evidence="3" id="KW-1185">Reference proteome</keyword>
<name>A0A2Z6RR97_9GLOM</name>
<dbReference type="AlphaFoldDB" id="A0A2Z6RR97"/>
<reference evidence="2 3" key="1">
    <citation type="submission" date="2017-11" db="EMBL/GenBank/DDBJ databases">
        <title>The genome of Rhizophagus clarus HR1 reveals common genetic basis of auxotrophy among arbuscular mycorrhizal fungi.</title>
        <authorList>
            <person name="Kobayashi Y."/>
        </authorList>
    </citation>
    <scope>NUCLEOTIDE SEQUENCE [LARGE SCALE GENOMIC DNA]</scope>
    <source>
        <strain evidence="2 3">HR1</strain>
    </source>
</reference>
<gene>
    <name evidence="2" type="ORF">RclHR1_06090002</name>
</gene>
<accession>A0A2Z6RR97</accession>
<dbReference type="Pfam" id="PF00505">
    <property type="entry name" value="HMG_box"/>
    <property type="match status" value="1"/>
</dbReference>
<dbReference type="SUPFAM" id="SSF47095">
    <property type="entry name" value="HMG-box"/>
    <property type="match status" value="1"/>
</dbReference>
<protein>
    <recommendedName>
        <fullName evidence="1">HMG box domain-containing protein</fullName>
    </recommendedName>
</protein>
<feature type="domain" description="HMG box" evidence="1">
    <location>
        <begin position="130"/>
        <end position="189"/>
    </location>
</feature>